<evidence type="ECO:0000256" key="1">
    <source>
        <dbReference type="SAM" id="MobiDB-lite"/>
    </source>
</evidence>
<keyword evidence="2" id="KW-1133">Transmembrane helix</keyword>
<name>A0A8H5WI80_9HYPO</name>
<feature type="region of interest" description="Disordered" evidence="1">
    <location>
        <begin position="219"/>
        <end position="279"/>
    </location>
</feature>
<protein>
    <submittedName>
        <fullName evidence="3">Uncharacterized protein</fullName>
    </submittedName>
</protein>
<comment type="caution">
    <text evidence="3">The sequence shown here is derived from an EMBL/GenBank/DDBJ whole genome shotgun (WGS) entry which is preliminary data.</text>
</comment>
<proteinExistence type="predicted"/>
<dbReference type="Proteomes" id="UP000562682">
    <property type="component" value="Unassembled WGS sequence"/>
</dbReference>
<evidence type="ECO:0000313" key="4">
    <source>
        <dbReference type="Proteomes" id="UP000562682"/>
    </source>
</evidence>
<organism evidence="3 4">
    <name type="scientific">Fusarium denticulatum</name>
    <dbReference type="NCBI Taxonomy" id="48507"/>
    <lineage>
        <taxon>Eukaryota</taxon>
        <taxon>Fungi</taxon>
        <taxon>Dikarya</taxon>
        <taxon>Ascomycota</taxon>
        <taxon>Pezizomycotina</taxon>
        <taxon>Sordariomycetes</taxon>
        <taxon>Hypocreomycetidae</taxon>
        <taxon>Hypocreales</taxon>
        <taxon>Nectriaceae</taxon>
        <taxon>Fusarium</taxon>
        <taxon>Fusarium fujikuroi species complex</taxon>
    </lineage>
</organism>
<feature type="compositionally biased region" description="Polar residues" evidence="1">
    <location>
        <begin position="126"/>
        <end position="138"/>
    </location>
</feature>
<reference evidence="3 4" key="1">
    <citation type="submission" date="2020-05" db="EMBL/GenBank/DDBJ databases">
        <title>Identification and distribution of gene clusters putatively required for synthesis of sphingolipid metabolism inhibitors in phylogenetically diverse species of the filamentous fungus Fusarium.</title>
        <authorList>
            <person name="Kim H.-S."/>
            <person name="Busman M."/>
            <person name="Brown D.W."/>
            <person name="Divon H."/>
            <person name="Uhlig S."/>
            <person name="Proctor R.H."/>
        </authorList>
    </citation>
    <scope>NUCLEOTIDE SEQUENCE [LARGE SCALE GENOMIC DNA]</scope>
    <source>
        <strain evidence="3 4">NRRL 25311</strain>
    </source>
</reference>
<feature type="compositionally biased region" description="Pro residues" evidence="1">
    <location>
        <begin position="313"/>
        <end position="326"/>
    </location>
</feature>
<keyword evidence="4" id="KW-1185">Reference proteome</keyword>
<gene>
    <name evidence="3" type="ORF">FDENT_13989</name>
</gene>
<keyword evidence="2" id="KW-0472">Membrane</keyword>
<feature type="compositionally biased region" description="Pro residues" evidence="1">
    <location>
        <begin position="237"/>
        <end position="258"/>
    </location>
</feature>
<evidence type="ECO:0000256" key="2">
    <source>
        <dbReference type="SAM" id="Phobius"/>
    </source>
</evidence>
<feature type="region of interest" description="Disordered" evidence="1">
    <location>
        <begin position="119"/>
        <end position="138"/>
    </location>
</feature>
<dbReference type="AlphaFoldDB" id="A0A8H5WI80"/>
<feature type="region of interest" description="Disordered" evidence="1">
    <location>
        <begin position="309"/>
        <end position="381"/>
    </location>
</feature>
<evidence type="ECO:0000313" key="3">
    <source>
        <dbReference type="EMBL" id="KAF5659118.1"/>
    </source>
</evidence>
<sequence length="401" mass="43984">MHINSSIRRLPVYLFVVFTTRYGWAMPVVKGPPVLSKENTESLVSHALRSFTSLDQRNKETSQDNYARDYARSSADKGAIVGGTVAGGIIICFAIFLGVLIHKKCLVPRGKHNKRIVDEKPLRPGTETQGTKTSAHTSWRQTFNHRVSVPYADSVYSQRSLGNTAAATQFSRASAQPIPLSTIPSKAAQMLGVEDTKPTTPLAKTPLSENFMPETPILQYSSSQSSPKQSPLRRNPPLLPPPQNHPPQGPLPPVPTHEPPAIGVSKPSRNPRDRTSSVCTMSTLGMELLRDVMQPWGSTTFSPPPEKATFFRSPPPISKTNQPPPVAMRNSKGQNTVPDRRYFVPLFKNNGQLPSPTSPDEGVLSEPGARNRRKNVTKPKAETVLRDSLRAGLFSLGHNKI</sequence>
<dbReference type="EMBL" id="JAAOAK010000646">
    <property type="protein sequence ID" value="KAF5659118.1"/>
    <property type="molecule type" value="Genomic_DNA"/>
</dbReference>
<feature type="compositionally biased region" description="Low complexity" evidence="1">
    <location>
        <begin position="221"/>
        <end position="236"/>
    </location>
</feature>
<feature type="transmembrane region" description="Helical" evidence="2">
    <location>
        <begin position="79"/>
        <end position="101"/>
    </location>
</feature>
<keyword evidence="2" id="KW-0812">Transmembrane</keyword>
<accession>A0A8H5WI80</accession>